<comment type="caution">
    <text evidence="1">The sequence shown here is derived from an EMBL/GenBank/DDBJ whole genome shotgun (WGS) entry which is preliminary data.</text>
</comment>
<organism evidence="1 2">
    <name type="scientific">Parasponia andersonii</name>
    <name type="common">Sponia andersonii</name>
    <dbReference type="NCBI Taxonomy" id="3476"/>
    <lineage>
        <taxon>Eukaryota</taxon>
        <taxon>Viridiplantae</taxon>
        <taxon>Streptophyta</taxon>
        <taxon>Embryophyta</taxon>
        <taxon>Tracheophyta</taxon>
        <taxon>Spermatophyta</taxon>
        <taxon>Magnoliopsida</taxon>
        <taxon>eudicotyledons</taxon>
        <taxon>Gunneridae</taxon>
        <taxon>Pentapetalae</taxon>
        <taxon>rosids</taxon>
        <taxon>fabids</taxon>
        <taxon>Rosales</taxon>
        <taxon>Cannabaceae</taxon>
        <taxon>Parasponia</taxon>
    </lineage>
</organism>
<dbReference type="Proteomes" id="UP000237105">
    <property type="component" value="Unassembled WGS sequence"/>
</dbReference>
<sequence>MDGFVVKDLSRVGGSLESLKCDSLFLTNLLLDVDYQRSHPYVSLPLAIFGGAGMMSFSLKG</sequence>
<name>A0A2P5C5S1_PARAD</name>
<keyword evidence="2" id="KW-1185">Reference proteome</keyword>
<protein>
    <submittedName>
        <fullName evidence="1">Uncharacterized protein</fullName>
    </submittedName>
</protein>
<dbReference type="OrthoDB" id="10412712at2759"/>
<gene>
    <name evidence="1" type="ORF">PanWU01x14_181250</name>
</gene>
<proteinExistence type="predicted"/>
<evidence type="ECO:0000313" key="1">
    <source>
        <dbReference type="EMBL" id="PON56432.1"/>
    </source>
</evidence>
<dbReference type="EMBL" id="JXTB01000171">
    <property type="protein sequence ID" value="PON56432.1"/>
    <property type="molecule type" value="Genomic_DNA"/>
</dbReference>
<reference evidence="2" key="1">
    <citation type="submission" date="2016-06" db="EMBL/GenBank/DDBJ databases">
        <title>Parallel loss of symbiosis genes in relatives of nitrogen-fixing non-legume Parasponia.</title>
        <authorList>
            <person name="Van Velzen R."/>
            <person name="Holmer R."/>
            <person name="Bu F."/>
            <person name="Rutten L."/>
            <person name="Van Zeijl A."/>
            <person name="Liu W."/>
            <person name="Santuari L."/>
            <person name="Cao Q."/>
            <person name="Sharma T."/>
            <person name="Shen D."/>
            <person name="Roswanjaya Y."/>
            <person name="Wardhani T."/>
            <person name="Kalhor M.S."/>
            <person name="Jansen J."/>
            <person name="Van den Hoogen J."/>
            <person name="Gungor B."/>
            <person name="Hartog M."/>
            <person name="Hontelez J."/>
            <person name="Verver J."/>
            <person name="Yang W.-C."/>
            <person name="Schijlen E."/>
            <person name="Repin R."/>
            <person name="Schilthuizen M."/>
            <person name="Schranz E."/>
            <person name="Heidstra R."/>
            <person name="Miyata K."/>
            <person name="Fedorova E."/>
            <person name="Kohlen W."/>
            <person name="Bisseling T."/>
            <person name="Smit S."/>
            <person name="Geurts R."/>
        </authorList>
    </citation>
    <scope>NUCLEOTIDE SEQUENCE [LARGE SCALE GENOMIC DNA]</scope>
    <source>
        <strain evidence="2">cv. WU1-14</strain>
    </source>
</reference>
<evidence type="ECO:0000313" key="2">
    <source>
        <dbReference type="Proteomes" id="UP000237105"/>
    </source>
</evidence>
<dbReference type="AlphaFoldDB" id="A0A2P5C5S1"/>
<accession>A0A2P5C5S1</accession>